<accession>A0A8H3QJN9</accession>
<protein>
    <submittedName>
        <fullName evidence="1">Uncharacterized protein</fullName>
    </submittedName>
</protein>
<organism evidence="1 2">
    <name type="scientific">Rhizophagus clarus</name>
    <dbReference type="NCBI Taxonomy" id="94130"/>
    <lineage>
        <taxon>Eukaryota</taxon>
        <taxon>Fungi</taxon>
        <taxon>Fungi incertae sedis</taxon>
        <taxon>Mucoromycota</taxon>
        <taxon>Glomeromycotina</taxon>
        <taxon>Glomeromycetes</taxon>
        <taxon>Glomerales</taxon>
        <taxon>Glomeraceae</taxon>
        <taxon>Rhizophagus</taxon>
    </lineage>
</organism>
<proteinExistence type="predicted"/>
<gene>
    <name evidence="1" type="ORF">RCL2_000882400</name>
</gene>
<evidence type="ECO:0000313" key="2">
    <source>
        <dbReference type="Proteomes" id="UP000615446"/>
    </source>
</evidence>
<evidence type="ECO:0000313" key="1">
    <source>
        <dbReference type="EMBL" id="GES81577.1"/>
    </source>
</evidence>
<dbReference type="Proteomes" id="UP000615446">
    <property type="component" value="Unassembled WGS sequence"/>
</dbReference>
<dbReference type="AlphaFoldDB" id="A0A8H3QJN9"/>
<reference evidence="1" key="1">
    <citation type="submission" date="2019-10" db="EMBL/GenBank/DDBJ databases">
        <title>Conservation and host-specific expression of non-tandemly repeated heterogenous ribosome RNA gene in arbuscular mycorrhizal fungi.</title>
        <authorList>
            <person name="Maeda T."/>
            <person name="Kobayashi Y."/>
            <person name="Nakagawa T."/>
            <person name="Ezawa T."/>
            <person name="Yamaguchi K."/>
            <person name="Bino T."/>
            <person name="Nishimoto Y."/>
            <person name="Shigenobu S."/>
            <person name="Kawaguchi M."/>
        </authorList>
    </citation>
    <scope>NUCLEOTIDE SEQUENCE</scope>
    <source>
        <strain evidence="1">HR1</strain>
    </source>
</reference>
<name>A0A8H3QJN9_9GLOM</name>
<dbReference type="EMBL" id="BLAL01000058">
    <property type="protein sequence ID" value="GES81577.1"/>
    <property type="molecule type" value="Genomic_DNA"/>
</dbReference>
<comment type="caution">
    <text evidence="1">The sequence shown here is derived from an EMBL/GenBank/DDBJ whole genome shotgun (WGS) entry which is preliminary data.</text>
</comment>
<sequence length="192" mass="22829">MTSSTSSQAKEMQDFDYYFVKHFTEKQEQNIYLLKVFLERFYKSKLSKGIKIVEEKVFDKNFKPVEGTSFRELWKQINIDPEAEDTFTHFLDFFNTDKNNPSFREFFTIIGQYKYLSVDQRTIITEEGTESIQSNHFSIDSNKVYEMISRLNLSSPCGKELSSLGIPKENYDIYEIGSSRFCWKLFYYILQL</sequence>